<dbReference type="EMBL" id="JAIWYP010000008">
    <property type="protein sequence ID" value="KAH3788482.1"/>
    <property type="molecule type" value="Genomic_DNA"/>
</dbReference>
<name>A0A9D4IXS1_DREPO</name>
<dbReference type="AlphaFoldDB" id="A0A9D4IXS1"/>
<protein>
    <submittedName>
        <fullName evidence="1">Uncharacterized protein</fullName>
    </submittedName>
</protein>
<gene>
    <name evidence="1" type="ORF">DPMN_166626</name>
</gene>
<dbReference type="Proteomes" id="UP000828390">
    <property type="component" value="Unassembled WGS sequence"/>
</dbReference>
<sequence>MEFKDTLGVLRYTWSPKVHLESKDTLGVQRYTWSPKIHLESKDTLGVLRYTWGLENEMVDLLMSPHLTVQLLLQAHRFRTYRCWWLSLNY</sequence>
<keyword evidence="2" id="KW-1185">Reference proteome</keyword>
<reference evidence="1" key="2">
    <citation type="submission" date="2020-11" db="EMBL/GenBank/DDBJ databases">
        <authorList>
            <person name="McCartney M.A."/>
            <person name="Auch B."/>
            <person name="Kono T."/>
            <person name="Mallez S."/>
            <person name="Becker A."/>
            <person name="Gohl D.M."/>
            <person name="Silverstein K.A.T."/>
            <person name="Koren S."/>
            <person name="Bechman K.B."/>
            <person name="Herman A."/>
            <person name="Abrahante J.E."/>
            <person name="Garbe J."/>
        </authorList>
    </citation>
    <scope>NUCLEOTIDE SEQUENCE</scope>
    <source>
        <strain evidence="1">Duluth1</strain>
        <tissue evidence="1">Whole animal</tissue>
    </source>
</reference>
<evidence type="ECO:0000313" key="2">
    <source>
        <dbReference type="Proteomes" id="UP000828390"/>
    </source>
</evidence>
<comment type="caution">
    <text evidence="1">The sequence shown here is derived from an EMBL/GenBank/DDBJ whole genome shotgun (WGS) entry which is preliminary data.</text>
</comment>
<accession>A0A9D4IXS1</accession>
<evidence type="ECO:0000313" key="1">
    <source>
        <dbReference type="EMBL" id="KAH3788482.1"/>
    </source>
</evidence>
<proteinExistence type="predicted"/>
<reference evidence="1" key="1">
    <citation type="journal article" date="2019" name="bioRxiv">
        <title>The Genome of the Zebra Mussel, Dreissena polymorpha: A Resource for Invasive Species Research.</title>
        <authorList>
            <person name="McCartney M.A."/>
            <person name="Auch B."/>
            <person name="Kono T."/>
            <person name="Mallez S."/>
            <person name="Zhang Y."/>
            <person name="Obille A."/>
            <person name="Becker A."/>
            <person name="Abrahante J.E."/>
            <person name="Garbe J."/>
            <person name="Badalamenti J.P."/>
            <person name="Herman A."/>
            <person name="Mangelson H."/>
            <person name="Liachko I."/>
            <person name="Sullivan S."/>
            <person name="Sone E.D."/>
            <person name="Koren S."/>
            <person name="Silverstein K.A.T."/>
            <person name="Beckman K.B."/>
            <person name="Gohl D.M."/>
        </authorList>
    </citation>
    <scope>NUCLEOTIDE SEQUENCE</scope>
    <source>
        <strain evidence="1">Duluth1</strain>
        <tissue evidence="1">Whole animal</tissue>
    </source>
</reference>
<organism evidence="1 2">
    <name type="scientific">Dreissena polymorpha</name>
    <name type="common">Zebra mussel</name>
    <name type="synonym">Mytilus polymorpha</name>
    <dbReference type="NCBI Taxonomy" id="45954"/>
    <lineage>
        <taxon>Eukaryota</taxon>
        <taxon>Metazoa</taxon>
        <taxon>Spiralia</taxon>
        <taxon>Lophotrochozoa</taxon>
        <taxon>Mollusca</taxon>
        <taxon>Bivalvia</taxon>
        <taxon>Autobranchia</taxon>
        <taxon>Heteroconchia</taxon>
        <taxon>Euheterodonta</taxon>
        <taxon>Imparidentia</taxon>
        <taxon>Neoheterodontei</taxon>
        <taxon>Myida</taxon>
        <taxon>Dreissenoidea</taxon>
        <taxon>Dreissenidae</taxon>
        <taxon>Dreissena</taxon>
    </lineage>
</organism>